<name>A0A850LFI9_9RHOB</name>
<dbReference type="AlphaFoldDB" id="A0A850LFI9"/>
<protein>
    <submittedName>
        <fullName evidence="1">Uncharacterized protein</fullName>
    </submittedName>
</protein>
<gene>
    <name evidence="1" type="ORF">HW564_05460</name>
</gene>
<proteinExistence type="predicted"/>
<accession>A0A850LFI9</accession>
<evidence type="ECO:0000313" key="1">
    <source>
        <dbReference type="EMBL" id="NVK96362.1"/>
    </source>
</evidence>
<organism evidence="1 2">
    <name type="scientific">Ruegeria pomeroyi</name>
    <dbReference type="NCBI Taxonomy" id="89184"/>
    <lineage>
        <taxon>Bacteria</taxon>
        <taxon>Pseudomonadati</taxon>
        <taxon>Pseudomonadota</taxon>
        <taxon>Alphaproteobacteria</taxon>
        <taxon>Rhodobacterales</taxon>
        <taxon>Roseobacteraceae</taxon>
        <taxon>Ruegeria</taxon>
    </lineage>
</organism>
<sequence>MIAIVGGAVAYWNQKRVDRRESLNERRRSVYQRFLEALFDHVEFRTDETRRAYDRIKCELLLVASDRVLKELPMVQEASTMDMNALGPEDVHNRVSALFKAMRKDSFERTEIEGWGFEYLVPIGKPTPVNGR</sequence>
<reference evidence="1 2" key="1">
    <citation type="journal article" date="2020" name="Proc. Natl. Acad. Sci. U.S.A.">
        <title>Ecological drivers of bacterial community assembly in synthetic phycospheres.</title>
        <authorList>
            <person name="Fu H."/>
            <person name="Uchimiya M."/>
            <person name="Gore J."/>
            <person name="Moran M.A."/>
        </authorList>
    </citation>
    <scope>NUCLEOTIDE SEQUENCE [LARGE SCALE GENOMIC DNA]</scope>
    <source>
        <strain evidence="1">HF-Din03</strain>
    </source>
</reference>
<evidence type="ECO:0000313" key="2">
    <source>
        <dbReference type="Proteomes" id="UP000565723"/>
    </source>
</evidence>
<dbReference type="Proteomes" id="UP000565723">
    <property type="component" value="Unassembled WGS sequence"/>
</dbReference>
<comment type="caution">
    <text evidence="1">The sequence shown here is derived from an EMBL/GenBank/DDBJ whole genome shotgun (WGS) entry which is preliminary data.</text>
</comment>
<dbReference type="EMBL" id="JABXIY010000013">
    <property type="protein sequence ID" value="NVK96362.1"/>
    <property type="molecule type" value="Genomic_DNA"/>
</dbReference>